<evidence type="ECO:0008006" key="5">
    <source>
        <dbReference type="Google" id="ProtNLM"/>
    </source>
</evidence>
<keyword evidence="1" id="KW-0472">Membrane</keyword>
<protein>
    <recommendedName>
        <fullName evidence="5">Transmembrane protein</fullName>
    </recommendedName>
</protein>
<proteinExistence type="predicted"/>
<keyword evidence="1" id="KW-0812">Transmembrane</keyword>
<reference evidence="3 4" key="1">
    <citation type="submission" date="2024-02" db="EMBL/GenBank/DDBJ databases">
        <authorList>
            <person name="Chen Y."/>
            <person name="Shah S."/>
            <person name="Dougan E. K."/>
            <person name="Thang M."/>
            <person name="Chan C."/>
        </authorList>
    </citation>
    <scope>NUCLEOTIDE SEQUENCE [LARGE SCALE GENOMIC DNA]</scope>
</reference>
<accession>A0ABP0RF19</accession>
<name>A0ABP0RF19_9DINO</name>
<feature type="transmembrane region" description="Helical" evidence="1">
    <location>
        <begin position="463"/>
        <end position="491"/>
    </location>
</feature>
<organism evidence="3 4">
    <name type="scientific">Durusdinium trenchii</name>
    <dbReference type="NCBI Taxonomy" id="1381693"/>
    <lineage>
        <taxon>Eukaryota</taxon>
        <taxon>Sar</taxon>
        <taxon>Alveolata</taxon>
        <taxon>Dinophyceae</taxon>
        <taxon>Suessiales</taxon>
        <taxon>Symbiodiniaceae</taxon>
        <taxon>Durusdinium</taxon>
    </lineage>
</organism>
<feature type="signal peptide" evidence="2">
    <location>
        <begin position="1"/>
        <end position="21"/>
    </location>
</feature>
<dbReference type="EMBL" id="CAXAMN010025918">
    <property type="protein sequence ID" value="CAK9099181.1"/>
    <property type="molecule type" value="Genomic_DNA"/>
</dbReference>
<keyword evidence="4" id="KW-1185">Reference proteome</keyword>
<evidence type="ECO:0000313" key="4">
    <source>
        <dbReference type="Proteomes" id="UP001642484"/>
    </source>
</evidence>
<evidence type="ECO:0000256" key="2">
    <source>
        <dbReference type="SAM" id="SignalP"/>
    </source>
</evidence>
<comment type="caution">
    <text evidence="3">The sequence shown here is derived from an EMBL/GenBank/DDBJ whole genome shotgun (WGS) entry which is preliminary data.</text>
</comment>
<keyword evidence="2" id="KW-0732">Signal</keyword>
<evidence type="ECO:0000256" key="1">
    <source>
        <dbReference type="SAM" id="Phobius"/>
    </source>
</evidence>
<feature type="transmembrane region" description="Helical" evidence="1">
    <location>
        <begin position="210"/>
        <end position="232"/>
    </location>
</feature>
<gene>
    <name evidence="3" type="ORF">CCMP2556_LOCUS46943</name>
</gene>
<feature type="chain" id="PRO_5046846568" description="Transmembrane protein" evidence="2">
    <location>
        <begin position="22"/>
        <end position="497"/>
    </location>
</feature>
<evidence type="ECO:0000313" key="3">
    <source>
        <dbReference type="EMBL" id="CAK9099181.1"/>
    </source>
</evidence>
<dbReference type="Proteomes" id="UP001642484">
    <property type="component" value="Unassembled WGS sequence"/>
</dbReference>
<keyword evidence="1" id="KW-1133">Transmembrane helix</keyword>
<feature type="transmembrane region" description="Helical" evidence="1">
    <location>
        <begin position="292"/>
        <end position="311"/>
    </location>
</feature>
<feature type="transmembrane region" description="Helical" evidence="1">
    <location>
        <begin position="323"/>
        <end position="341"/>
    </location>
</feature>
<sequence length="497" mass="54803">MRRKSCLLLGCLNCLTFGGFALEWGQALSLDTVLSTSTNLQLLQAGKEYHPSHLDERRLHSAKARASLDSFGLPTLEFDEVTRTHSSHKLKGELLEEAAMAAAALAVREEAKAARAVGGGEPARLLASTHLKSHAERSARHLISRFEVINEEANESHTNSSSPRIVNQSSPWTNPQGVNPFNPFSNPFFNPFTPNPYTPLHTGGGRGSNLLFILFVFILAAAGCAVACGGVWEDDDDISSGDESHLGLMGLNADARRGRENIKRKVQPAEKSRGCLSWLSCCGCCRYCSKTVILFTLGAMLLTFLGGKILWNSGILQPLLAQLLLYAYVILIILGFAVVITHELTRKIRRTVDSIYRSLVDFQDVMPHWLKNRKEASKEIDNALAEMRMSINDARRHRSGEERRALNELRKVAEDVVERVQKVVDDAGARHSKDAKERQRSTIAAFHLLPFTAKLRILVAEKALALTLLGGAFTVGSTVVLCICLEIFSAWSCRLQC</sequence>